<dbReference type="AlphaFoldDB" id="A0A915U5X5"/>
<name>A0A915U5X5_9BACT</name>
<evidence type="ECO:0000259" key="9">
    <source>
        <dbReference type="PROSITE" id="PS51379"/>
    </source>
</evidence>
<evidence type="ECO:0000256" key="5">
    <source>
        <dbReference type="ARBA" id="ARBA00023004"/>
    </source>
</evidence>
<keyword evidence="8" id="KW-1133">Transmembrane helix</keyword>
<organism evidence="10 11">
    <name type="scientific">Desulfolithobacter dissulfuricans</name>
    <dbReference type="NCBI Taxonomy" id="2795293"/>
    <lineage>
        <taxon>Bacteria</taxon>
        <taxon>Pseudomonadati</taxon>
        <taxon>Thermodesulfobacteriota</taxon>
        <taxon>Desulfobulbia</taxon>
        <taxon>Desulfobulbales</taxon>
        <taxon>Desulfobulbaceae</taxon>
        <taxon>Desulfolithobacter</taxon>
    </lineage>
</organism>
<keyword evidence="3" id="KW-0479">Metal-binding</keyword>
<evidence type="ECO:0000256" key="4">
    <source>
        <dbReference type="ARBA" id="ARBA00022982"/>
    </source>
</evidence>
<protein>
    <recommendedName>
        <fullName evidence="9">4Fe-4S ferredoxin-type domain-containing protein</fullName>
    </recommendedName>
</protein>
<dbReference type="GO" id="GO:0046872">
    <property type="term" value="F:metal ion binding"/>
    <property type="evidence" value="ECO:0007669"/>
    <property type="project" value="UniProtKB-KW"/>
</dbReference>
<keyword evidence="11" id="KW-1185">Reference proteome</keyword>
<accession>A0A915U5X5</accession>
<evidence type="ECO:0000256" key="6">
    <source>
        <dbReference type="ARBA" id="ARBA00023014"/>
    </source>
</evidence>
<dbReference type="PANTHER" id="PTHR30176">
    <property type="entry name" value="FERREDOXIN-TYPE PROTEIN NAPH"/>
    <property type="match status" value="1"/>
</dbReference>
<dbReference type="GO" id="GO:0051539">
    <property type="term" value="F:4 iron, 4 sulfur cluster binding"/>
    <property type="evidence" value="ECO:0007669"/>
    <property type="project" value="UniProtKB-KW"/>
</dbReference>
<keyword evidence="4" id="KW-0249">Electron transport</keyword>
<feature type="transmembrane region" description="Helical" evidence="8">
    <location>
        <begin position="167"/>
        <end position="189"/>
    </location>
</feature>
<evidence type="ECO:0000313" key="11">
    <source>
        <dbReference type="Proteomes" id="UP001063350"/>
    </source>
</evidence>
<dbReference type="EMBL" id="AP024233">
    <property type="protein sequence ID" value="BCO09607.1"/>
    <property type="molecule type" value="Genomic_DNA"/>
</dbReference>
<feature type="coiled-coil region" evidence="7">
    <location>
        <begin position="107"/>
        <end position="134"/>
    </location>
</feature>
<evidence type="ECO:0000256" key="8">
    <source>
        <dbReference type="SAM" id="Phobius"/>
    </source>
</evidence>
<keyword evidence="1" id="KW-0813">Transport</keyword>
<evidence type="ECO:0000256" key="2">
    <source>
        <dbReference type="ARBA" id="ARBA00022485"/>
    </source>
</evidence>
<feature type="domain" description="4Fe-4S ferredoxin-type" evidence="9">
    <location>
        <begin position="252"/>
        <end position="272"/>
    </location>
</feature>
<dbReference type="RefSeq" id="WP_267926357.1">
    <property type="nucleotide sequence ID" value="NZ_AP024233.1"/>
</dbReference>
<keyword evidence="5" id="KW-0408">Iron</keyword>
<dbReference type="PROSITE" id="PS51379">
    <property type="entry name" value="4FE4S_FER_2"/>
    <property type="match status" value="2"/>
</dbReference>
<evidence type="ECO:0000256" key="7">
    <source>
        <dbReference type="SAM" id="Coils"/>
    </source>
</evidence>
<dbReference type="PANTHER" id="PTHR30176:SF3">
    <property type="entry name" value="FERREDOXIN-TYPE PROTEIN NAPH"/>
    <property type="match status" value="1"/>
</dbReference>
<dbReference type="PROSITE" id="PS00198">
    <property type="entry name" value="4FE4S_FER_1"/>
    <property type="match status" value="1"/>
</dbReference>
<keyword evidence="6" id="KW-0411">Iron-sulfur</keyword>
<evidence type="ECO:0000256" key="1">
    <source>
        <dbReference type="ARBA" id="ARBA00022448"/>
    </source>
</evidence>
<dbReference type="KEGG" id="ddu:GF1_19830"/>
<feature type="transmembrane region" description="Helical" evidence="8">
    <location>
        <begin position="20"/>
        <end position="39"/>
    </location>
</feature>
<feature type="transmembrane region" description="Helical" evidence="8">
    <location>
        <begin position="133"/>
        <end position="155"/>
    </location>
</feature>
<keyword evidence="7" id="KW-0175">Coiled coil</keyword>
<evidence type="ECO:0000256" key="3">
    <source>
        <dbReference type="ARBA" id="ARBA00022723"/>
    </source>
</evidence>
<dbReference type="SUPFAM" id="SSF54862">
    <property type="entry name" value="4Fe-4S ferredoxins"/>
    <property type="match status" value="1"/>
</dbReference>
<proteinExistence type="predicted"/>
<dbReference type="GO" id="GO:0005886">
    <property type="term" value="C:plasma membrane"/>
    <property type="evidence" value="ECO:0007669"/>
    <property type="project" value="TreeGrafter"/>
</dbReference>
<reference evidence="10" key="1">
    <citation type="submission" date="2020-12" db="EMBL/GenBank/DDBJ databases">
        <title>Desulfobium dissulfuricans gen. nov., sp. nov., a novel mesophilic, sulfate-reducing bacterium isolated from a deep-sea hydrothermal vent.</title>
        <authorList>
            <person name="Hashimoto Y."/>
            <person name="Tame A."/>
            <person name="Sawayama S."/>
            <person name="Miyazaki J."/>
            <person name="Takai K."/>
            <person name="Nakagawa S."/>
        </authorList>
    </citation>
    <scope>NUCLEOTIDE SEQUENCE</scope>
    <source>
        <strain evidence="10">GF1</strain>
    </source>
</reference>
<evidence type="ECO:0000313" key="10">
    <source>
        <dbReference type="EMBL" id="BCO09607.1"/>
    </source>
</evidence>
<dbReference type="Pfam" id="PF12801">
    <property type="entry name" value="Fer4_5"/>
    <property type="match status" value="2"/>
</dbReference>
<keyword evidence="8" id="KW-0812">Transmembrane</keyword>
<keyword evidence="2" id="KW-0004">4Fe-4S</keyword>
<dbReference type="InterPro" id="IPR017900">
    <property type="entry name" value="4Fe4S_Fe_S_CS"/>
</dbReference>
<gene>
    <name evidence="10" type="ORF">GF1_19830</name>
</gene>
<dbReference type="InterPro" id="IPR051684">
    <property type="entry name" value="Electron_Trans/Redox"/>
</dbReference>
<dbReference type="Proteomes" id="UP001063350">
    <property type="component" value="Chromosome"/>
</dbReference>
<sequence>MTEHRGNGQGRRRRYNTLRFAVLLAAFLVILLNPFLNYYKAITLVQGWYQSLGIGELWFVSPLEGLESILVTKKLYLPALIGMLPPVLLALLLGRVFCGWICPINFFGELLDRLRRLISRKKRLQDRLVLARRLLWFALIGEFLLTMILGAPIFVIMSPPGLVGREIMMAVFFHKLAVEGVVLVAVLLLELLTRRFYCRYFCPLGGLLALIGSRRRLVIHQELEACTQCGLCDHACPLGLNPSLGEGRSVYCWNCGACVDSCRPGALDFTWRVR</sequence>
<feature type="domain" description="4Fe-4S ferredoxin-type" evidence="9">
    <location>
        <begin position="215"/>
        <end position="247"/>
    </location>
</feature>
<keyword evidence="8" id="KW-0472">Membrane</keyword>
<dbReference type="InterPro" id="IPR017896">
    <property type="entry name" value="4Fe4S_Fe-S-bd"/>
</dbReference>